<dbReference type="RefSeq" id="XP_060385546.1">
    <property type="nucleotide sequence ID" value="XM_060520125.1"/>
</dbReference>
<organism evidence="1 2">
    <name type="scientific">Colletotrichum tamarilloi</name>
    <dbReference type="NCBI Taxonomy" id="1209934"/>
    <lineage>
        <taxon>Eukaryota</taxon>
        <taxon>Fungi</taxon>
        <taxon>Dikarya</taxon>
        <taxon>Ascomycota</taxon>
        <taxon>Pezizomycotina</taxon>
        <taxon>Sordariomycetes</taxon>
        <taxon>Hypocreomycetidae</taxon>
        <taxon>Glomerellales</taxon>
        <taxon>Glomerellaceae</taxon>
        <taxon>Colletotrichum</taxon>
        <taxon>Colletotrichum acutatum species complex</taxon>
    </lineage>
</organism>
<dbReference type="GeneID" id="85404363"/>
<name>A0ABQ9RJD1_9PEZI</name>
<evidence type="ECO:0000313" key="1">
    <source>
        <dbReference type="EMBL" id="KAK1504788.1"/>
    </source>
</evidence>
<evidence type="ECO:0000313" key="2">
    <source>
        <dbReference type="Proteomes" id="UP001227543"/>
    </source>
</evidence>
<dbReference type="EMBL" id="MLFU01000009">
    <property type="protein sequence ID" value="KAK1504788.1"/>
    <property type="molecule type" value="Genomic_DNA"/>
</dbReference>
<keyword evidence="2" id="KW-1185">Reference proteome</keyword>
<proteinExistence type="predicted"/>
<sequence length="49" mass="5557">MDVPPPPPSFAQGWPLERSCGNVLQLHGVAHAKWCMFLNRTWYLTLPHG</sequence>
<comment type="caution">
    <text evidence="1">The sequence shown here is derived from an EMBL/GenBank/DDBJ whole genome shotgun (WGS) entry which is preliminary data.</text>
</comment>
<dbReference type="Proteomes" id="UP001227543">
    <property type="component" value="Unassembled WGS sequence"/>
</dbReference>
<gene>
    <name evidence="1" type="ORF">CTAM01_04095</name>
</gene>
<accession>A0ABQ9RJD1</accession>
<reference evidence="1 2" key="1">
    <citation type="submission" date="2016-10" db="EMBL/GenBank/DDBJ databases">
        <title>The genome sequence of Colletotrichum fioriniae PJ7.</title>
        <authorList>
            <person name="Baroncelli R."/>
        </authorList>
    </citation>
    <scope>NUCLEOTIDE SEQUENCE [LARGE SCALE GENOMIC DNA]</scope>
    <source>
        <strain evidence="1 2">Tom-12</strain>
    </source>
</reference>
<protein>
    <submittedName>
        <fullName evidence="1">Uncharacterized protein</fullName>
    </submittedName>
</protein>